<evidence type="ECO:0000256" key="14">
    <source>
        <dbReference type="ARBA" id="ARBA00022765"/>
    </source>
</evidence>
<evidence type="ECO:0000256" key="15">
    <source>
        <dbReference type="ARBA" id="ARBA00022771"/>
    </source>
</evidence>
<organism evidence="33 34">
    <name type="scientific">Cylicostephanus goldi</name>
    <name type="common">Nematode worm</name>
    <dbReference type="NCBI Taxonomy" id="71465"/>
    <lineage>
        <taxon>Eukaryota</taxon>
        <taxon>Metazoa</taxon>
        <taxon>Ecdysozoa</taxon>
        <taxon>Nematoda</taxon>
        <taxon>Chromadorea</taxon>
        <taxon>Rhabditida</taxon>
        <taxon>Rhabditina</taxon>
        <taxon>Rhabditomorpha</taxon>
        <taxon>Strongyloidea</taxon>
        <taxon>Strongylidae</taxon>
        <taxon>Cylicostephanus</taxon>
    </lineage>
</organism>
<dbReference type="GO" id="GO:0140806">
    <property type="term" value="F:NAD+-protein-aspartate ADP-ribosyltransferase activity"/>
    <property type="evidence" value="ECO:0007669"/>
    <property type="project" value="RHEA"/>
</dbReference>
<dbReference type="Pfam" id="PF02877">
    <property type="entry name" value="PARP_reg"/>
    <property type="match status" value="1"/>
</dbReference>
<evidence type="ECO:0000256" key="10">
    <source>
        <dbReference type="ARBA" id="ARBA00022679"/>
    </source>
</evidence>
<dbReference type="GO" id="GO:0008270">
    <property type="term" value="F:zinc ion binding"/>
    <property type="evidence" value="ECO:0007669"/>
    <property type="project" value="UniProtKB-KW"/>
</dbReference>
<dbReference type="InterPro" id="IPR012317">
    <property type="entry name" value="Poly(ADP-ribose)pol_cat_dom"/>
</dbReference>
<evidence type="ECO:0000256" key="12">
    <source>
        <dbReference type="ARBA" id="ARBA00022723"/>
    </source>
</evidence>
<dbReference type="PROSITE" id="PS51977">
    <property type="entry name" value="WGR"/>
    <property type="match status" value="1"/>
</dbReference>
<dbReference type="GO" id="GO:0070212">
    <property type="term" value="P:protein poly-ADP-ribosylation"/>
    <property type="evidence" value="ECO:0007669"/>
    <property type="project" value="TreeGrafter"/>
</dbReference>
<keyword evidence="10 29" id="KW-0808">Transferase</keyword>
<comment type="catalytic activity">
    <reaction evidence="23">
        <text>L-glutamyl-[protein] + NAD(+) = 5-O-(ADP-D-ribosyl)-L-glutamyl-[protein] + nicotinamide</text>
        <dbReference type="Rhea" id="RHEA:58224"/>
        <dbReference type="Rhea" id="RHEA-COMP:10208"/>
        <dbReference type="Rhea" id="RHEA-COMP:15089"/>
        <dbReference type="ChEBI" id="CHEBI:17154"/>
        <dbReference type="ChEBI" id="CHEBI:29973"/>
        <dbReference type="ChEBI" id="CHEBI:57540"/>
        <dbReference type="ChEBI" id="CHEBI:142540"/>
    </reaction>
    <physiologicalReaction direction="left-to-right" evidence="23">
        <dbReference type="Rhea" id="RHEA:58225"/>
    </physiologicalReaction>
</comment>
<feature type="domain" description="WGR" evidence="32">
    <location>
        <begin position="1"/>
        <end position="55"/>
    </location>
</feature>
<dbReference type="OrthoDB" id="429950at2759"/>
<comment type="catalytic activity">
    <reaction evidence="24">
        <text>L-aspartyl-[protein] + NAD(+) = 4-O-(ADP-D-ribosyl)-L-aspartyl-[protein] + nicotinamide</text>
        <dbReference type="Rhea" id="RHEA:54424"/>
        <dbReference type="Rhea" id="RHEA-COMP:9867"/>
        <dbReference type="Rhea" id="RHEA-COMP:13832"/>
        <dbReference type="ChEBI" id="CHEBI:17154"/>
        <dbReference type="ChEBI" id="CHEBI:29961"/>
        <dbReference type="ChEBI" id="CHEBI:57540"/>
        <dbReference type="ChEBI" id="CHEBI:138102"/>
    </reaction>
    <physiologicalReaction direction="left-to-right" evidence="24">
        <dbReference type="Rhea" id="RHEA:54425"/>
    </physiologicalReaction>
</comment>
<dbReference type="InterPro" id="IPR050800">
    <property type="entry name" value="ARTD/PARP"/>
</dbReference>
<dbReference type="GO" id="GO:0140808">
    <property type="term" value="F:NAD+-protein-tyrosine ADP-ribosyltransferase activity"/>
    <property type="evidence" value="ECO:0007669"/>
    <property type="project" value="RHEA"/>
</dbReference>
<evidence type="ECO:0000313" key="33">
    <source>
        <dbReference type="EMBL" id="VDK58855.1"/>
    </source>
</evidence>
<keyword evidence="14" id="KW-0013">ADP-ribosylation</keyword>
<keyword evidence="34" id="KW-1185">Reference proteome</keyword>
<accession>A0A3P6RXD9</accession>
<comment type="subcellular location">
    <subcellularLocation>
        <location evidence="1">Chromosome</location>
    </subcellularLocation>
    <subcellularLocation>
        <location evidence="2">Cytoplasm</location>
        <location evidence="2">Cytosol</location>
    </subcellularLocation>
    <subcellularLocation>
        <location evidence="3">Nucleus</location>
        <location evidence="3">Nucleolus</location>
    </subcellularLocation>
</comment>
<dbReference type="PANTHER" id="PTHR10459:SF112">
    <property type="entry name" value="POLY [ADP-RIBOSE] POLYMERASE 1"/>
    <property type="match status" value="1"/>
</dbReference>
<evidence type="ECO:0000256" key="23">
    <source>
        <dbReference type="ARBA" id="ARBA00024159"/>
    </source>
</evidence>
<dbReference type="GO" id="GO:0006302">
    <property type="term" value="P:double-strand break repair"/>
    <property type="evidence" value="ECO:0007669"/>
    <property type="project" value="TreeGrafter"/>
</dbReference>
<dbReference type="Proteomes" id="UP000271889">
    <property type="component" value="Unassembled WGS sequence"/>
</dbReference>
<evidence type="ECO:0000256" key="25">
    <source>
        <dbReference type="ARBA" id="ARBA00033987"/>
    </source>
</evidence>
<proteinExistence type="predicted"/>
<dbReference type="Pfam" id="PF00644">
    <property type="entry name" value="PARP"/>
    <property type="match status" value="1"/>
</dbReference>
<gene>
    <name evidence="33" type="ORF">CGOC_LOCUS4461</name>
</gene>
<dbReference type="Gene3D" id="3.90.228.10">
    <property type="match status" value="1"/>
</dbReference>
<keyword evidence="8" id="KW-0399">Innate immunity</keyword>
<comment type="catalytic activity">
    <reaction evidence="27">
        <text>L-tyrosyl-[protein] + NAD(+) = O-(ADP-D-ribosyl)-L-tyrosyl-[protein] + nicotinamide + H(+)</text>
        <dbReference type="Rhea" id="RHEA:58236"/>
        <dbReference type="Rhea" id="RHEA-COMP:10136"/>
        <dbReference type="Rhea" id="RHEA-COMP:15092"/>
        <dbReference type="ChEBI" id="CHEBI:15378"/>
        <dbReference type="ChEBI" id="CHEBI:17154"/>
        <dbReference type="ChEBI" id="CHEBI:46858"/>
        <dbReference type="ChEBI" id="CHEBI:57540"/>
        <dbReference type="ChEBI" id="CHEBI:142557"/>
    </reaction>
    <physiologicalReaction direction="left-to-right" evidence="27">
        <dbReference type="Rhea" id="RHEA:58237"/>
    </physiologicalReaction>
</comment>
<name>A0A3P6RXD9_CYLGO</name>
<feature type="domain" description="PARP alpha-helical" evidence="31">
    <location>
        <begin position="89"/>
        <end position="206"/>
    </location>
</feature>
<evidence type="ECO:0000259" key="32">
    <source>
        <dbReference type="PROSITE" id="PS51977"/>
    </source>
</evidence>
<dbReference type="FunFam" id="1.20.142.10:FF:000001">
    <property type="entry name" value="Poly [ADP-ribose] polymerase"/>
    <property type="match status" value="1"/>
</dbReference>
<evidence type="ECO:0000256" key="2">
    <source>
        <dbReference type="ARBA" id="ARBA00004514"/>
    </source>
</evidence>
<dbReference type="GO" id="GO:0016779">
    <property type="term" value="F:nucleotidyltransferase activity"/>
    <property type="evidence" value="ECO:0007669"/>
    <property type="project" value="UniProtKB-KW"/>
</dbReference>
<evidence type="ECO:0000256" key="8">
    <source>
        <dbReference type="ARBA" id="ARBA00022588"/>
    </source>
</evidence>
<dbReference type="AlphaFoldDB" id="A0A3P6RXD9"/>
<evidence type="ECO:0000256" key="26">
    <source>
        <dbReference type="ARBA" id="ARBA00048241"/>
    </source>
</evidence>
<evidence type="ECO:0000259" key="31">
    <source>
        <dbReference type="PROSITE" id="PS51060"/>
    </source>
</evidence>
<keyword evidence="16" id="KW-0862">Zinc</keyword>
<dbReference type="GO" id="GO:0005694">
    <property type="term" value="C:chromosome"/>
    <property type="evidence" value="ECO:0007669"/>
    <property type="project" value="UniProtKB-SubCell"/>
</dbReference>
<dbReference type="EMBL" id="UYRV01012357">
    <property type="protein sequence ID" value="VDK58855.1"/>
    <property type="molecule type" value="Genomic_DNA"/>
</dbReference>
<keyword evidence="20" id="KW-0238">DNA-binding</keyword>
<dbReference type="InterPro" id="IPR036616">
    <property type="entry name" value="Poly(ADP-ribose)pol_reg_dom_sf"/>
</dbReference>
<evidence type="ECO:0000256" key="5">
    <source>
        <dbReference type="ARBA" id="ARBA00022490"/>
    </source>
</evidence>
<evidence type="ECO:0000256" key="20">
    <source>
        <dbReference type="ARBA" id="ARBA00023125"/>
    </source>
</evidence>
<evidence type="ECO:0000256" key="9">
    <source>
        <dbReference type="ARBA" id="ARBA00022676"/>
    </source>
</evidence>
<dbReference type="EC" id="2.4.2.-" evidence="29"/>
<evidence type="ECO:0000256" key="4">
    <source>
        <dbReference type="ARBA" id="ARBA00022454"/>
    </source>
</evidence>
<dbReference type="InterPro" id="IPR036930">
    <property type="entry name" value="WGR_dom_sf"/>
</dbReference>
<keyword evidence="12" id="KW-0479">Metal-binding</keyword>
<keyword evidence="5" id="KW-0963">Cytoplasm</keyword>
<dbReference type="SUPFAM" id="SSF47587">
    <property type="entry name" value="Domain of poly(ADP-ribose) polymerase"/>
    <property type="match status" value="1"/>
</dbReference>
<reference evidence="33 34" key="1">
    <citation type="submission" date="2018-11" db="EMBL/GenBank/DDBJ databases">
        <authorList>
            <consortium name="Pathogen Informatics"/>
        </authorList>
    </citation>
    <scope>NUCLEOTIDE SEQUENCE [LARGE SCALE GENOMIC DNA]</scope>
</reference>
<dbReference type="GO" id="GO:0140807">
    <property type="term" value="F:NAD+-protein-glutamate ADP-ribosyltransferase activity"/>
    <property type="evidence" value="ECO:0007669"/>
    <property type="project" value="RHEA"/>
</dbReference>
<evidence type="ECO:0000259" key="30">
    <source>
        <dbReference type="PROSITE" id="PS51059"/>
    </source>
</evidence>
<comment type="catalytic activity">
    <reaction evidence="28">
        <text>L-seryl-[protein] + NAD(+) = O-(ADP-D-ribosyl)-L-seryl-[protein] + nicotinamide + H(+)</text>
        <dbReference type="Rhea" id="RHEA:58232"/>
        <dbReference type="Rhea" id="RHEA-COMP:9863"/>
        <dbReference type="Rhea" id="RHEA-COMP:15091"/>
        <dbReference type="ChEBI" id="CHEBI:15378"/>
        <dbReference type="ChEBI" id="CHEBI:17154"/>
        <dbReference type="ChEBI" id="CHEBI:29999"/>
        <dbReference type="ChEBI" id="CHEBI:57540"/>
        <dbReference type="ChEBI" id="CHEBI:142556"/>
    </reaction>
    <physiologicalReaction direction="left-to-right" evidence="28">
        <dbReference type="Rhea" id="RHEA:58233"/>
    </physiologicalReaction>
</comment>
<evidence type="ECO:0000256" key="13">
    <source>
        <dbReference type="ARBA" id="ARBA00022737"/>
    </source>
</evidence>
<dbReference type="GO" id="GO:0003950">
    <property type="term" value="F:NAD+ poly-ADP-ribosyltransferase activity"/>
    <property type="evidence" value="ECO:0007669"/>
    <property type="project" value="UniProtKB-UniRule"/>
</dbReference>
<feature type="non-terminal residue" evidence="33">
    <location>
        <position position="337"/>
    </location>
</feature>
<evidence type="ECO:0000256" key="28">
    <source>
        <dbReference type="ARBA" id="ARBA00048575"/>
    </source>
</evidence>
<dbReference type="GO" id="GO:0005730">
    <property type="term" value="C:nucleolus"/>
    <property type="evidence" value="ECO:0007669"/>
    <property type="project" value="UniProtKB-SubCell"/>
</dbReference>
<evidence type="ECO:0000256" key="22">
    <source>
        <dbReference type="ARBA" id="ARBA00023242"/>
    </source>
</evidence>
<evidence type="ECO:0000256" key="17">
    <source>
        <dbReference type="ARBA" id="ARBA00022859"/>
    </source>
</evidence>
<dbReference type="GO" id="GO:0140815">
    <property type="term" value="F:NAD+-protein-histidine ADP-ribosyltransferase activity"/>
    <property type="evidence" value="ECO:0007669"/>
    <property type="project" value="RHEA"/>
</dbReference>
<evidence type="ECO:0000256" key="29">
    <source>
        <dbReference type="RuleBase" id="RU362114"/>
    </source>
</evidence>
<evidence type="ECO:0000256" key="7">
    <source>
        <dbReference type="ARBA" id="ARBA00022533"/>
    </source>
</evidence>
<evidence type="ECO:0000256" key="6">
    <source>
        <dbReference type="ARBA" id="ARBA00022499"/>
    </source>
</evidence>
<keyword evidence="7" id="KW-0021">Allosteric enzyme</keyword>
<evidence type="ECO:0000256" key="21">
    <source>
        <dbReference type="ARBA" id="ARBA00023163"/>
    </source>
</evidence>
<evidence type="ECO:0000256" key="24">
    <source>
        <dbReference type="ARBA" id="ARBA00024164"/>
    </source>
</evidence>
<dbReference type="GO" id="GO:0140805">
    <property type="term" value="F:NAD+-protein-serine ADP-ribosyltransferase activity"/>
    <property type="evidence" value="ECO:0007669"/>
    <property type="project" value="RHEA"/>
</dbReference>
<evidence type="ECO:0000256" key="18">
    <source>
        <dbReference type="ARBA" id="ARBA00023015"/>
    </source>
</evidence>
<keyword evidence="21" id="KW-0804">Transcription</keyword>
<evidence type="ECO:0000256" key="1">
    <source>
        <dbReference type="ARBA" id="ARBA00004286"/>
    </source>
</evidence>
<dbReference type="CDD" id="cd01437">
    <property type="entry name" value="parp_like"/>
    <property type="match status" value="1"/>
</dbReference>
<keyword evidence="9 29" id="KW-0328">Glycosyltransferase</keyword>
<keyword evidence="18" id="KW-0805">Transcription regulation</keyword>
<dbReference type="PANTHER" id="PTHR10459">
    <property type="entry name" value="DNA LIGASE"/>
    <property type="match status" value="1"/>
</dbReference>
<evidence type="ECO:0000256" key="11">
    <source>
        <dbReference type="ARBA" id="ARBA00022695"/>
    </source>
</evidence>
<dbReference type="InterPro" id="IPR004102">
    <property type="entry name" value="Poly(ADP-ribose)pol_reg_dom"/>
</dbReference>
<keyword evidence="22" id="KW-0539">Nucleus</keyword>
<keyword evidence="17" id="KW-0391">Immunity</keyword>
<feature type="domain" description="PARP catalytic" evidence="30">
    <location>
        <begin position="219"/>
        <end position="337"/>
    </location>
</feature>
<dbReference type="GO" id="GO:0005829">
    <property type="term" value="C:cytosol"/>
    <property type="evidence" value="ECO:0007669"/>
    <property type="project" value="UniProtKB-SubCell"/>
</dbReference>
<dbReference type="PROSITE" id="PS51059">
    <property type="entry name" value="PARP_CATALYTIC"/>
    <property type="match status" value="1"/>
</dbReference>
<dbReference type="GO" id="GO:0003677">
    <property type="term" value="F:DNA binding"/>
    <property type="evidence" value="ECO:0007669"/>
    <property type="project" value="UniProtKB-KW"/>
</dbReference>
<keyword evidence="4" id="KW-0158">Chromosome</keyword>
<evidence type="ECO:0000256" key="16">
    <source>
        <dbReference type="ARBA" id="ARBA00022833"/>
    </source>
</evidence>
<evidence type="ECO:0000256" key="3">
    <source>
        <dbReference type="ARBA" id="ARBA00004604"/>
    </source>
</evidence>
<evidence type="ECO:0000256" key="19">
    <source>
        <dbReference type="ARBA" id="ARBA00023027"/>
    </source>
</evidence>
<dbReference type="GO" id="GO:0045087">
    <property type="term" value="P:innate immune response"/>
    <property type="evidence" value="ECO:0007669"/>
    <property type="project" value="UniProtKB-KW"/>
</dbReference>
<keyword evidence="13" id="KW-0677">Repeat</keyword>
<dbReference type="SUPFAM" id="SSF56399">
    <property type="entry name" value="ADP-ribosylation"/>
    <property type="match status" value="1"/>
</dbReference>
<sequence length="337" mass="38511">MFRSWGRVGTLVGGSKTERFDNEFEAVDAFKQIFLDKSGNNWDDKDNFKKLPGRMDLVDTDFAVLVRHNFNLPVLFNEEKVSTIVPGSISKLPTSIKDILVMIFDMEQMKNQMLSFQLDLDKMPLGKLSRKQITNAFSVLTELQTLMEKQPEQDKILDASNRFYTLIPHNFGMAKPPLLKSIDMVKEKCAMLDSLLDIQMAYEVIKEEAKEEKEGEERDPVDIHYEKLKCNMEVVEHGSAEFETVKTYMKNTHGATHTMFELEIVDIIRLDRDGEKDRFTRDLGNRMLLWHGSSTMNYGGILSQGLRIAPPEAPATGYMFGKGIYFADMASKAANYC</sequence>
<evidence type="ECO:0000256" key="27">
    <source>
        <dbReference type="ARBA" id="ARBA00048339"/>
    </source>
</evidence>
<comment type="catalytic activity">
    <reaction evidence="25">
        <text>NAD(+) + (ADP-D-ribosyl)n-acceptor = nicotinamide + (ADP-D-ribosyl)n+1-acceptor + H(+).</text>
        <dbReference type="EC" id="2.4.2.30"/>
    </reaction>
</comment>
<keyword evidence="11" id="KW-0548">Nucleotidyltransferase</keyword>
<protein>
    <recommendedName>
        <fullName evidence="29">Poly [ADP-ribose] polymerase</fullName>
        <shortName evidence="29">PARP</shortName>
        <ecNumber evidence="29">2.4.2.-</ecNumber>
    </recommendedName>
</protein>
<evidence type="ECO:0000313" key="34">
    <source>
        <dbReference type="Proteomes" id="UP000271889"/>
    </source>
</evidence>
<dbReference type="Gene3D" id="1.20.142.10">
    <property type="entry name" value="Poly(ADP-ribose) polymerase, regulatory domain"/>
    <property type="match status" value="1"/>
</dbReference>
<dbReference type="Pfam" id="PF05406">
    <property type="entry name" value="WGR"/>
    <property type="match status" value="1"/>
</dbReference>
<keyword evidence="6" id="KW-1017">Isopeptide bond</keyword>
<dbReference type="PROSITE" id="PS51060">
    <property type="entry name" value="PARP_ALPHA_HD"/>
    <property type="match status" value="1"/>
</dbReference>
<comment type="catalytic activity">
    <reaction evidence="26">
        <text>L-histidyl-[protein] + NAD(+) = N(tele)-(ADP-D-ribosyl)-L-histidyl-[protein] + nicotinamide + H(+)</text>
        <dbReference type="Rhea" id="RHEA:72071"/>
        <dbReference type="Rhea" id="RHEA-COMP:9745"/>
        <dbReference type="Rhea" id="RHEA-COMP:18085"/>
        <dbReference type="ChEBI" id="CHEBI:15378"/>
        <dbReference type="ChEBI" id="CHEBI:17154"/>
        <dbReference type="ChEBI" id="CHEBI:29979"/>
        <dbReference type="ChEBI" id="CHEBI:57540"/>
        <dbReference type="ChEBI" id="CHEBI:191398"/>
    </reaction>
    <physiologicalReaction direction="left-to-right" evidence="26">
        <dbReference type="Rhea" id="RHEA:72072"/>
    </physiologicalReaction>
</comment>
<keyword evidence="15" id="KW-0863">Zinc-finger</keyword>
<dbReference type="SUPFAM" id="SSF142921">
    <property type="entry name" value="WGR domain-like"/>
    <property type="match status" value="1"/>
</dbReference>
<keyword evidence="19 29" id="KW-0520">NAD</keyword>
<dbReference type="InterPro" id="IPR008893">
    <property type="entry name" value="WGR_domain"/>
</dbReference>